<dbReference type="EMBL" id="QYCN01000003">
    <property type="protein sequence ID" value="RIY13293.1"/>
    <property type="molecule type" value="Genomic_DNA"/>
</dbReference>
<gene>
    <name evidence="1" type="ORF">D0T11_02330</name>
</gene>
<keyword evidence="2" id="KW-1185">Reference proteome</keyword>
<organism evidence="1 2">
    <name type="scientific">Hymenobacter rubripertinctus</name>
    <dbReference type="NCBI Taxonomy" id="2029981"/>
    <lineage>
        <taxon>Bacteria</taxon>
        <taxon>Pseudomonadati</taxon>
        <taxon>Bacteroidota</taxon>
        <taxon>Cytophagia</taxon>
        <taxon>Cytophagales</taxon>
        <taxon>Hymenobacteraceae</taxon>
        <taxon>Hymenobacter</taxon>
    </lineage>
</organism>
<sequence>MEMQEQESDRHLADLLGITYDELTELDYEIETDQSRDGLVYNYRIEFDIDNSPKDILSKIKNLEDGCRVYFQPWDFDEEYDYDEQYDAITENKDYLQKFKDEIANLEALNSLKIPDEVLKAILHRQLFISVIGTMETFLADAFINLTNDNEEFLKNFIETHPEFKKRKFELREVFEEYSKIKETAKKVMLDTIYHNLPSVSQMFADTFKIEFPSIKNVYEYVLKRHDLVHRNGKTKEGETVVTDENAITELISKVTVFTNDIATKLNIT</sequence>
<dbReference type="AlphaFoldDB" id="A0A418R743"/>
<dbReference type="OrthoDB" id="1340280at2"/>
<evidence type="ECO:0008006" key="3">
    <source>
        <dbReference type="Google" id="ProtNLM"/>
    </source>
</evidence>
<proteinExistence type="predicted"/>
<evidence type="ECO:0000313" key="1">
    <source>
        <dbReference type="EMBL" id="RIY13293.1"/>
    </source>
</evidence>
<name>A0A418R743_9BACT</name>
<accession>A0A418R743</accession>
<reference evidence="1 2" key="1">
    <citation type="submission" date="2019-01" db="EMBL/GenBank/DDBJ databases">
        <title>Hymenobacter humicola sp. nov., isolated from soils in Antarctica.</title>
        <authorList>
            <person name="Sedlacek I."/>
            <person name="Holochova P."/>
            <person name="Kralova S."/>
            <person name="Pantucek R."/>
            <person name="Stankova E."/>
            <person name="Vrbovska V."/>
            <person name="Kristofova L."/>
            <person name="Svec P."/>
            <person name="Busse H.-J."/>
        </authorList>
    </citation>
    <scope>NUCLEOTIDE SEQUENCE [LARGE SCALE GENOMIC DNA]</scope>
    <source>
        <strain evidence="1 2">CCM 8852</strain>
    </source>
</reference>
<dbReference type="Proteomes" id="UP000284250">
    <property type="component" value="Unassembled WGS sequence"/>
</dbReference>
<evidence type="ECO:0000313" key="2">
    <source>
        <dbReference type="Proteomes" id="UP000284250"/>
    </source>
</evidence>
<comment type="caution">
    <text evidence="1">The sequence shown here is derived from an EMBL/GenBank/DDBJ whole genome shotgun (WGS) entry which is preliminary data.</text>
</comment>
<protein>
    <recommendedName>
        <fullName evidence="3">RiboL-PSP-HEPN domain-containing protein</fullName>
    </recommendedName>
</protein>